<organism evidence="2 3">
    <name type="scientific">Artemisia annua</name>
    <name type="common">Sweet wormwood</name>
    <dbReference type="NCBI Taxonomy" id="35608"/>
    <lineage>
        <taxon>Eukaryota</taxon>
        <taxon>Viridiplantae</taxon>
        <taxon>Streptophyta</taxon>
        <taxon>Embryophyta</taxon>
        <taxon>Tracheophyta</taxon>
        <taxon>Spermatophyta</taxon>
        <taxon>Magnoliopsida</taxon>
        <taxon>eudicotyledons</taxon>
        <taxon>Gunneridae</taxon>
        <taxon>Pentapetalae</taxon>
        <taxon>asterids</taxon>
        <taxon>campanulids</taxon>
        <taxon>Asterales</taxon>
        <taxon>Asteraceae</taxon>
        <taxon>Asteroideae</taxon>
        <taxon>Anthemideae</taxon>
        <taxon>Artemisiinae</taxon>
        <taxon>Artemisia</taxon>
    </lineage>
</organism>
<dbReference type="AlphaFoldDB" id="A0A2U1Q174"/>
<name>A0A2U1Q174_ARTAN</name>
<protein>
    <submittedName>
        <fullName evidence="2">Major intrinsic protein, Aquaporin-like protein</fullName>
    </submittedName>
</protein>
<accession>A0A2U1Q174</accession>
<dbReference type="STRING" id="35608.A0A2U1Q174"/>
<evidence type="ECO:0000256" key="1">
    <source>
        <dbReference type="SAM" id="Phobius"/>
    </source>
</evidence>
<feature type="transmembrane region" description="Helical" evidence="1">
    <location>
        <begin position="30"/>
        <end position="49"/>
    </location>
</feature>
<keyword evidence="1" id="KW-0472">Membrane</keyword>
<sequence>MGVSGSEKTTLLDVLAGRKSSGNVEGEIKILKGILWVIIVGIIFVTSLAHHNIHGRPMDFGGPVRGYNTCFDGSGVTTSGTAGSASTSENAQQTEASLHNSFTINRHAHPRTITDGIAATPAGLILALKAHAFALSVDVSVGANVSGGRVKPAVTFVSDERRMNTSRSWNTRHKITL</sequence>
<comment type="caution">
    <text evidence="2">The sequence shown here is derived from an EMBL/GenBank/DDBJ whole genome shotgun (WGS) entry which is preliminary data.</text>
</comment>
<evidence type="ECO:0000313" key="2">
    <source>
        <dbReference type="EMBL" id="PWA91727.1"/>
    </source>
</evidence>
<dbReference type="OrthoDB" id="66620at2759"/>
<proteinExistence type="predicted"/>
<dbReference type="Proteomes" id="UP000245207">
    <property type="component" value="Unassembled WGS sequence"/>
</dbReference>
<reference evidence="2 3" key="1">
    <citation type="journal article" date="2018" name="Mol. Plant">
        <title>The genome of Artemisia annua provides insight into the evolution of Asteraceae family and artemisinin biosynthesis.</title>
        <authorList>
            <person name="Shen Q."/>
            <person name="Zhang L."/>
            <person name="Liao Z."/>
            <person name="Wang S."/>
            <person name="Yan T."/>
            <person name="Shi P."/>
            <person name="Liu M."/>
            <person name="Fu X."/>
            <person name="Pan Q."/>
            <person name="Wang Y."/>
            <person name="Lv Z."/>
            <person name="Lu X."/>
            <person name="Zhang F."/>
            <person name="Jiang W."/>
            <person name="Ma Y."/>
            <person name="Chen M."/>
            <person name="Hao X."/>
            <person name="Li L."/>
            <person name="Tang Y."/>
            <person name="Lv G."/>
            <person name="Zhou Y."/>
            <person name="Sun X."/>
            <person name="Brodelius P.E."/>
            <person name="Rose J.K.C."/>
            <person name="Tang K."/>
        </authorList>
    </citation>
    <scope>NUCLEOTIDE SEQUENCE [LARGE SCALE GENOMIC DNA]</scope>
    <source>
        <strain evidence="3">cv. Huhao1</strain>
        <tissue evidence="2">Leaf</tissue>
    </source>
</reference>
<keyword evidence="1" id="KW-1133">Transmembrane helix</keyword>
<gene>
    <name evidence="2" type="ORF">CTI12_AA088260</name>
</gene>
<keyword evidence="1" id="KW-0812">Transmembrane</keyword>
<evidence type="ECO:0000313" key="3">
    <source>
        <dbReference type="Proteomes" id="UP000245207"/>
    </source>
</evidence>
<dbReference type="EMBL" id="PKPP01000524">
    <property type="protein sequence ID" value="PWA91727.1"/>
    <property type="molecule type" value="Genomic_DNA"/>
</dbReference>
<keyword evidence="3" id="KW-1185">Reference proteome</keyword>